<dbReference type="Gene3D" id="3.30.70.1230">
    <property type="entry name" value="Nucleotide cyclase"/>
    <property type="match status" value="2"/>
</dbReference>
<dbReference type="InterPro" id="IPR009398">
    <property type="entry name" value="Adcy_conserved_dom"/>
</dbReference>
<keyword evidence="13 14" id="KW-0456">Lyase</keyword>
<feature type="transmembrane region" description="Helical" evidence="16">
    <location>
        <begin position="503"/>
        <end position="521"/>
    </location>
</feature>
<feature type="region of interest" description="Disordered" evidence="15">
    <location>
        <begin position="82"/>
        <end position="110"/>
    </location>
</feature>
<evidence type="ECO:0000256" key="6">
    <source>
        <dbReference type="ARBA" id="ARBA00022723"/>
    </source>
</evidence>
<keyword evidence="11" id="KW-0115">cAMP biosynthesis</keyword>
<dbReference type="PANTHER" id="PTHR45627">
    <property type="entry name" value="ADENYLATE CYCLASE TYPE 1"/>
    <property type="match status" value="1"/>
</dbReference>
<dbReference type="GO" id="GO:0046872">
    <property type="term" value="F:metal ion binding"/>
    <property type="evidence" value="ECO:0007669"/>
    <property type="project" value="UniProtKB-KW"/>
</dbReference>
<feature type="compositionally biased region" description="Basic residues" evidence="15">
    <location>
        <begin position="90"/>
        <end position="102"/>
    </location>
</feature>
<keyword evidence="6" id="KW-0479">Metal-binding</keyword>
<evidence type="ECO:0000256" key="8">
    <source>
        <dbReference type="ARBA" id="ARBA00022840"/>
    </source>
</evidence>
<dbReference type="SMART" id="SM00044">
    <property type="entry name" value="CYCc"/>
    <property type="match status" value="1"/>
</dbReference>
<evidence type="ECO:0000256" key="13">
    <source>
        <dbReference type="ARBA" id="ARBA00023239"/>
    </source>
</evidence>
<gene>
    <name evidence="19" type="primary">LOC113211545</name>
</gene>
<dbReference type="FunFam" id="3.30.70.1230:FF:000006">
    <property type="entry name" value="Adenylate cyclase"/>
    <property type="match status" value="1"/>
</dbReference>
<keyword evidence="18" id="KW-1185">Reference proteome</keyword>
<dbReference type="InterPro" id="IPR018297">
    <property type="entry name" value="A/G_cyclase_CS"/>
</dbReference>
<dbReference type="PROSITE" id="PS50125">
    <property type="entry name" value="GUANYLATE_CYCLASE_2"/>
    <property type="match status" value="2"/>
</dbReference>
<feature type="domain" description="Guanylate cyclase" evidence="17">
    <location>
        <begin position="643"/>
        <end position="781"/>
    </location>
</feature>
<dbReference type="PROSITE" id="PS00452">
    <property type="entry name" value="GUANYLATE_CYCLASE_1"/>
    <property type="match status" value="1"/>
</dbReference>
<keyword evidence="12 16" id="KW-0472">Membrane</keyword>
<dbReference type="GO" id="GO:0035556">
    <property type="term" value="P:intracellular signal transduction"/>
    <property type="evidence" value="ECO:0007669"/>
    <property type="project" value="InterPro"/>
</dbReference>
<organism evidence="18 19">
    <name type="scientific">Frankliniella occidentalis</name>
    <name type="common">Western flower thrips</name>
    <name type="synonym">Euthrips occidentalis</name>
    <dbReference type="NCBI Taxonomy" id="133901"/>
    <lineage>
        <taxon>Eukaryota</taxon>
        <taxon>Metazoa</taxon>
        <taxon>Ecdysozoa</taxon>
        <taxon>Arthropoda</taxon>
        <taxon>Hexapoda</taxon>
        <taxon>Insecta</taxon>
        <taxon>Pterygota</taxon>
        <taxon>Neoptera</taxon>
        <taxon>Paraneoptera</taxon>
        <taxon>Thysanoptera</taxon>
        <taxon>Terebrantia</taxon>
        <taxon>Thripoidea</taxon>
        <taxon>Thripidae</taxon>
        <taxon>Frankliniella</taxon>
    </lineage>
</organism>
<keyword evidence="9" id="KW-0460">Magnesium</keyword>
<protein>
    <recommendedName>
        <fullName evidence="4">adenylate cyclase</fullName>
        <ecNumber evidence="4">4.6.1.1</ecNumber>
    </recommendedName>
</protein>
<evidence type="ECO:0000256" key="9">
    <source>
        <dbReference type="ARBA" id="ARBA00022842"/>
    </source>
</evidence>
<feature type="region of interest" description="Disordered" evidence="15">
    <location>
        <begin position="140"/>
        <end position="172"/>
    </location>
</feature>
<evidence type="ECO:0000256" key="12">
    <source>
        <dbReference type="ARBA" id="ARBA00023136"/>
    </source>
</evidence>
<feature type="transmembrane region" description="Helical" evidence="16">
    <location>
        <begin position="339"/>
        <end position="362"/>
    </location>
</feature>
<dbReference type="CDD" id="cd07302">
    <property type="entry name" value="CHD"/>
    <property type="match status" value="2"/>
</dbReference>
<reference evidence="19" key="1">
    <citation type="submission" date="2025-08" db="UniProtKB">
        <authorList>
            <consortium name="RefSeq"/>
        </authorList>
    </citation>
    <scope>IDENTIFICATION</scope>
    <source>
        <tissue evidence="19">Whole organism</tissue>
    </source>
</reference>
<keyword evidence="10 16" id="KW-1133">Transmembrane helix</keyword>
<feature type="transmembrane region" description="Helical" evidence="16">
    <location>
        <begin position="304"/>
        <end position="327"/>
    </location>
</feature>
<feature type="compositionally biased region" description="Polar residues" evidence="15">
    <location>
        <begin position="140"/>
        <end position="155"/>
    </location>
</feature>
<feature type="compositionally biased region" description="Basic and acidic residues" evidence="15">
    <location>
        <begin position="158"/>
        <end position="171"/>
    </location>
</feature>
<proteinExistence type="inferred from homology"/>
<dbReference type="OrthoDB" id="60033at2759"/>
<dbReference type="EC" id="4.6.1.1" evidence="4"/>
<keyword evidence="5 16" id="KW-0812">Transmembrane</keyword>
<keyword evidence="8" id="KW-0067">ATP-binding</keyword>
<dbReference type="InterPro" id="IPR029787">
    <property type="entry name" value="Nucleotide_cyclase"/>
</dbReference>
<comment type="subcellular location">
    <subcellularLocation>
        <location evidence="3">Membrane</location>
        <topology evidence="3">Multi-pass membrane protein</topology>
    </subcellularLocation>
</comment>
<feature type="transmembrane region" description="Helical" evidence="16">
    <location>
        <begin position="559"/>
        <end position="577"/>
    </location>
</feature>
<evidence type="ECO:0000256" key="15">
    <source>
        <dbReference type="SAM" id="MobiDB-lite"/>
    </source>
</evidence>
<accession>A0A9C6XW98</accession>
<evidence type="ECO:0000256" key="1">
    <source>
        <dbReference type="ARBA" id="ARBA00001593"/>
    </source>
</evidence>
<evidence type="ECO:0000256" key="3">
    <source>
        <dbReference type="ARBA" id="ARBA00004141"/>
    </source>
</evidence>
<feature type="region of interest" description="Disordered" evidence="15">
    <location>
        <begin position="202"/>
        <end position="222"/>
    </location>
</feature>
<dbReference type="RefSeq" id="XP_052133122.1">
    <property type="nucleotide sequence ID" value="XM_052277162.1"/>
</dbReference>
<evidence type="ECO:0000256" key="2">
    <source>
        <dbReference type="ARBA" id="ARBA00001946"/>
    </source>
</evidence>
<comment type="cofactor">
    <cofactor evidence="2">
        <name>Mg(2+)</name>
        <dbReference type="ChEBI" id="CHEBI:18420"/>
    </cofactor>
</comment>
<dbReference type="Proteomes" id="UP000504606">
    <property type="component" value="Unplaced"/>
</dbReference>
<dbReference type="KEGG" id="foc:113211545"/>
<comment type="similarity">
    <text evidence="14">Belongs to the adenylyl cyclase class-4/guanylyl cyclase family.</text>
</comment>
<evidence type="ECO:0000256" key="5">
    <source>
        <dbReference type="ARBA" id="ARBA00022692"/>
    </source>
</evidence>
<evidence type="ECO:0000259" key="17">
    <source>
        <dbReference type="PROSITE" id="PS50125"/>
    </source>
</evidence>
<keyword evidence="7" id="KW-0547">Nucleotide-binding</keyword>
<dbReference type="GO" id="GO:0006171">
    <property type="term" value="P:cAMP biosynthetic process"/>
    <property type="evidence" value="ECO:0007669"/>
    <property type="project" value="UniProtKB-KW"/>
</dbReference>
<dbReference type="GO" id="GO:0007189">
    <property type="term" value="P:adenylate cyclase-activating G protein-coupled receptor signaling pathway"/>
    <property type="evidence" value="ECO:0007669"/>
    <property type="project" value="TreeGrafter"/>
</dbReference>
<evidence type="ECO:0000256" key="7">
    <source>
        <dbReference type="ARBA" id="ARBA00022741"/>
    </source>
</evidence>
<dbReference type="Pfam" id="PF06327">
    <property type="entry name" value="Adcy_cons_dom"/>
    <property type="match status" value="1"/>
</dbReference>
<evidence type="ECO:0000256" key="4">
    <source>
        <dbReference type="ARBA" id="ARBA00012201"/>
    </source>
</evidence>
<feature type="transmembrane region" description="Helical" evidence="16">
    <location>
        <begin position="528"/>
        <end position="547"/>
    </location>
</feature>
<evidence type="ECO:0000256" key="14">
    <source>
        <dbReference type="RuleBase" id="RU000405"/>
    </source>
</evidence>
<dbReference type="AlphaFoldDB" id="A0A9C6XW98"/>
<evidence type="ECO:0000313" key="19">
    <source>
        <dbReference type="RefSeq" id="XP_052133122.1"/>
    </source>
</evidence>
<sequence>MRIGIHSGSVLCGVLGLRKWQFDVWSYDVTLANHLESGGIPGRVHISQATLECLGDSYEVEPGDGGARDPYLKEHDVTTFLIKRTEPLRRTRGRSRHPRSPPKKSNLLQPPVVITLPSGDQVTEPMGEQVSVPEIRTNGYTMGNGTGVPTNNVSANGDLDREGTTQGDRDGTTSAAEWIPEIPFKDLNSPRVELDEDSFFETDERSATPMGTSVAGDRDRDDPVGVIMDHSMEIESNERMRKENLNRWTLKFNDPEMENKFCCLREDMFKSNMVCCFVLWLLIVAGQTVMLPATFVLVGSLTAATVILSGAIVLVMAEEFAWVPASIRAMSSLLVNNRFYRTAFVCAVLVTMAVFASLSLVVCSYNIQTGNDIEVSGNGTVTTTSTTSITTGTATTVSSITVVVRADPLLGPARWERQQAALRLRHRRDCAQSWPNASASPSRCRPTRAARPVANGTVELAVEALPQQSEVMSNNNYKCGNLTGSACREFLSKVGCSSPEYSVYSWVVCLVAIATCLKLYFLVKTALAVALVAAQSVLIVCTFPQVFSRDYTSRMLTPATQMMTLLAVFLTLVIHHARLVEIISRLDFLWKQQAARELEEMLETRQNNNQLLLNILPDHVATHFLSQDRPPEELYSQARDKVGVLFASIPNFTEFYSEDINKGMECIRLLNEIIVDFDELLDEPRFVVIEKIKTVGATYMAASGLNPSHQPGEDEWDHLCALVDFALAMKTRLEDVNKHSFNHFQLRVGISCGPLVGGVIGARKPVFDVWGNTVNEASRMDSTGTMGMIQVPKETAQVLEARGFLLQPRGLVEVKGKGRMETSYVVGRRAGRAAGFQRQASQYSSLAAVVYGMVQARRRQTLRSKAVKGPGVFSPLAGLAGAVGALGASVADQGVAL</sequence>
<comment type="catalytic activity">
    <reaction evidence="1">
        <text>ATP = 3',5'-cyclic AMP + diphosphate</text>
        <dbReference type="Rhea" id="RHEA:15389"/>
        <dbReference type="ChEBI" id="CHEBI:30616"/>
        <dbReference type="ChEBI" id="CHEBI:33019"/>
        <dbReference type="ChEBI" id="CHEBI:58165"/>
        <dbReference type="EC" id="4.6.1.1"/>
    </reaction>
</comment>
<dbReference type="GO" id="GO:0005886">
    <property type="term" value="C:plasma membrane"/>
    <property type="evidence" value="ECO:0007669"/>
    <property type="project" value="InterPro"/>
</dbReference>
<evidence type="ECO:0000256" key="10">
    <source>
        <dbReference type="ARBA" id="ARBA00022989"/>
    </source>
</evidence>
<dbReference type="GeneID" id="113211545"/>
<feature type="domain" description="Guanylate cyclase" evidence="17">
    <location>
        <begin position="1"/>
        <end position="36"/>
    </location>
</feature>
<dbReference type="GO" id="GO:0005524">
    <property type="term" value="F:ATP binding"/>
    <property type="evidence" value="ECO:0007669"/>
    <property type="project" value="UniProtKB-KW"/>
</dbReference>
<dbReference type="InterPro" id="IPR001054">
    <property type="entry name" value="A/G_cyclase"/>
</dbReference>
<dbReference type="PANTHER" id="PTHR45627:SF1">
    <property type="entry name" value="ADENYLATE CYCLASE TYPE 8"/>
    <property type="match status" value="1"/>
</dbReference>
<dbReference type="Pfam" id="PF00211">
    <property type="entry name" value="Guanylate_cyc"/>
    <property type="match status" value="2"/>
</dbReference>
<evidence type="ECO:0000313" key="18">
    <source>
        <dbReference type="Proteomes" id="UP000504606"/>
    </source>
</evidence>
<name>A0A9C6XW98_FRAOC</name>
<feature type="transmembrane region" description="Helical" evidence="16">
    <location>
        <begin position="274"/>
        <end position="298"/>
    </location>
</feature>
<evidence type="ECO:0000256" key="11">
    <source>
        <dbReference type="ARBA" id="ARBA00022998"/>
    </source>
</evidence>
<evidence type="ECO:0000256" key="16">
    <source>
        <dbReference type="SAM" id="Phobius"/>
    </source>
</evidence>
<dbReference type="SUPFAM" id="SSF55073">
    <property type="entry name" value="Nucleotide cyclase"/>
    <property type="match status" value="2"/>
</dbReference>
<dbReference type="GO" id="GO:0004016">
    <property type="term" value="F:adenylate cyclase activity"/>
    <property type="evidence" value="ECO:0007669"/>
    <property type="project" value="UniProtKB-EC"/>
</dbReference>